<evidence type="ECO:0000256" key="2">
    <source>
        <dbReference type="ARBA" id="ARBA00022777"/>
    </source>
</evidence>
<keyword evidence="2 4" id="KW-0418">Kinase</keyword>
<dbReference type="InterPro" id="IPR011611">
    <property type="entry name" value="PfkB_dom"/>
</dbReference>
<reference evidence="4 5" key="1">
    <citation type="submission" date="2017-09" db="EMBL/GenBank/DDBJ databases">
        <authorList>
            <person name="Ehlers B."/>
            <person name="Leendertz F.H."/>
        </authorList>
    </citation>
    <scope>NUCLEOTIDE SEQUENCE [LARGE SCALE GENOMIC DNA]</scope>
    <source>
        <strain evidence="4 5">DSM 18289</strain>
    </source>
</reference>
<dbReference type="Gene3D" id="3.40.1190.20">
    <property type="match status" value="1"/>
</dbReference>
<keyword evidence="1" id="KW-0808">Transferase</keyword>
<dbReference type="AlphaFoldDB" id="A0A285NGZ4"/>
<dbReference type="RefSeq" id="WP_097152918.1">
    <property type="nucleotide sequence ID" value="NZ_OBEL01000001.1"/>
</dbReference>
<evidence type="ECO:0000313" key="5">
    <source>
        <dbReference type="Proteomes" id="UP000219439"/>
    </source>
</evidence>
<sequence>MSQEKSPQFFVLGGAHMDQIGRASKRYEPGQSNPGSLVRSPGGVAGNIARGLAMLEWPVMLSTIVGDDSDGRFVTSQLEAKGIDTSLVITDGDRQTATYTAIEEPNGALVAGLAAMQIYDHYPLSHVEACLADLPEDCDLVADTNLPEEVLEELANNKGGRNLAVCAVSGPKANRVAGCLDKVDLLFCNEAEAAILAEEYAELDALPAILLELGVQHGVITKGGKGITAWKGEETWFLPAPPVRVRSTNGAGDCLAACILHGLTLHKTLSKALPYGLAGASLALMSEQAIPDMLNRMMLDNCLTDIPQS</sequence>
<dbReference type="InterPro" id="IPR002139">
    <property type="entry name" value="Ribo/fructo_kinase"/>
</dbReference>
<dbReference type="GO" id="GO:0016301">
    <property type="term" value="F:kinase activity"/>
    <property type="evidence" value="ECO:0007669"/>
    <property type="project" value="UniProtKB-KW"/>
</dbReference>
<feature type="domain" description="Carbohydrate kinase PfkB" evidence="3">
    <location>
        <begin position="11"/>
        <end position="291"/>
    </location>
</feature>
<keyword evidence="5" id="KW-1185">Reference proteome</keyword>
<dbReference type="SUPFAM" id="SSF53613">
    <property type="entry name" value="Ribokinase-like"/>
    <property type="match status" value="1"/>
</dbReference>
<dbReference type="Proteomes" id="UP000219439">
    <property type="component" value="Unassembled WGS sequence"/>
</dbReference>
<dbReference type="EMBL" id="OBEL01000001">
    <property type="protein sequence ID" value="SNZ08772.1"/>
    <property type="molecule type" value="Genomic_DNA"/>
</dbReference>
<organism evidence="4 5">
    <name type="scientific">Cohaesibacter gelatinilyticus</name>
    <dbReference type="NCBI Taxonomy" id="372072"/>
    <lineage>
        <taxon>Bacteria</taxon>
        <taxon>Pseudomonadati</taxon>
        <taxon>Pseudomonadota</taxon>
        <taxon>Alphaproteobacteria</taxon>
        <taxon>Hyphomicrobiales</taxon>
        <taxon>Cohaesibacteraceae</taxon>
    </lineage>
</organism>
<dbReference type="PANTHER" id="PTHR10584">
    <property type="entry name" value="SUGAR KINASE"/>
    <property type="match status" value="1"/>
</dbReference>
<proteinExistence type="predicted"/>
<evidence type="ECO:0000313" key="4">
    <source>
        <dbReference type="EMBL" id="SNZ08772.1"/>
    </source>
</evidence>
<dbReference type="InterPro" id="IPR029056">
    <property type="entry name" value="Ribokinase-like"/>
</dbReference>
<evidence type="ECO:0000256" key="1">
    <source>
        <dbReference type="ARBA" id="ARBA00022679"/>
    </source>
</evidence>
<dbReference type="PANTHER" id="PTHR10584:SF166">
    <property type="entry name" value="RIBOKINASE"/>
    <property type="match status" value="1"/>
</dbReference>
<accession>A0A285NGZ4</accession>
<protein>
    <submittedName>
        <fullName evidence="4">Sugar or nucleoside kinase, ribokinase family</fullName>
    </submittedName>
</protein>
<dbReference type="OrthoDB" id="9806249at2"/>
<dbReference type="GO" id="GO:0006796">
    <property type="term" value="P:phosphate-containing compound metabolic process"/>
    <property type="evidence" value="ECO:0007669"/>
    <property type="project" value="UniProtKB-ARBA"/>
</dbReference>
<evidence type="ECO:0000259" key="3">
    <source>
        <dbReference type="Pfam" id="PF00294"/>
    </source>
</evidence>
<dbReference type="PRINTS" id="PR00990">
    <property type="entry name" value="RIBOKINASE"/>
</dbReference>
<gene>
    <name evidence="4" type="ORF">SAMN06265368_1806</name>
</gene>
<dbReference type="Pfam" id="PF00294">
    <property type="entry name" value="PfkB"/>
    <property type="match status" value="1"/>
</dbReference>
<name>A0A285NGZ4_9HYPH</name>